<protein>
    <submittedName>
        <fullName evidence="11">ATP-binding cassette domain-containing protein</fullName>
    </submittedName>
    <submittedName>
        <fullName evidence="10">PrtD family type I secretion system ABC transporter</fullName>
    </submittedName>
</protein>
<evidence type="ECO:0000313" key="10">
    <source>
        <dbReference type="EMBL" id="MBB4611045.1"/>
    </source>
</evidence>
<keyword evidence="5 7" id="KW-1133">Transmembrane helix</keyword>
<evidence type="ECO:0000256" key="6">
    <source>
        <dbReference type="ARBA" id="ARBA00023136"/>
    </source>
</evidence>
<dbReference type="InterPro" id="IPR003439">
    <property type="entry name" value="ABC_transporter-like_ATP-bd"/>
</dbReference>
<dbReference type="InterPro" id="IPR027417">
    <property type="entry name" value="P-loop_NTPase"/>
</dbReference>
<dbReference type="GO" id="GO:0005524">
    <property type="term" value="F:ATP binding"/>
    <property type="evidence" value="ECO:0007669"/>
    <property type="project" value="UniProtKB-KW"/>
</dbReference>
<dbReference type="Proteomes" id="UP000584663">
    <property type="component" value="Unassembled WGS sequence"/>
</dbReference>
<dbReference type="Proteomes" id="UP000704529">
    <property type="component" value="Unassembled WGS sequence"/>
</dbReference>
<feature type="transmembrane region" description="Helical" evidence="7">
    <location>
        <begin position="257"/>
        <end position="275"/>
    </location>
</feature>
<dbReference type="Pfam" id="PF00005">
    <property type="entry name" value="ABC_tran"/>
    <property type="match status" value="1"/>
</dbReference>
<keyword evidence="12" id="KW-1185">Reference proteome</keyword>
<dbReference type="EMBL" id="JACHNX010000018">
    <property type="protein sequence ID" value="MBB4611045.1"/>
    <property type="molecule type" value="Genomic_DNA"/>
</dbReference>
<comment type="subcellular location">
    <subcellularLocation>
        <location evidence="1">Cell membrane</location>
        <topology evidence="1">Multi-pass membrane protein</topology>
    </subcellularLocation>
</comment>
<keyword evidence="3" id="KW-0547">Nucleotide-binding</keyword>
<reference evidence="10 12" key="1">
    <citation type="submission" date="2020-08" db="EMBL/GenBank/DDBJ databases">
        <title>Genomic Encyclopedia of Type Strains, Phase IV (KMG-IV): sequencing the most valuable type-strain genomes for metagenomic binning, comparative biology and taxonomic classification.</title>
        <authorList>
            <person name="Goeker M."/>
        </authorList>
    </citation>
    <scope>NUCLEOTIDE SEQUENCE [LARGE SCALE GENOMIC DNA]</scope>
    <source>
        <strain evidence="10 12">DSM 14562</strain>
    </source>
</reference>
<dbReference type="GO" id="GO:0034040">
    <property type="term" value="F:ATPase-coupled lipid transmembrane transporter activity"/>
    <property type="evidence" value="ECO:0007669"/>
    <property type="project" value="TreeGrafter"/>
</dbReference>
<evidence type="ECO:0000256" key="5">
    <source>
        <dbReference type="ARBA" id="ARBA00022989"/>
    </source>
</evidence>
<dbReference type="PANTHER" id="PTHR24221">
    <property type="entry name" value="ATP-BINDING CASSETTE SUB-FAMILY B"/>
    <property type="match status" value="1"/>
</dbReference>
<dbReference type="AlphaFoldDB" id="A0AA41DCJ4"/>
<feature type="transmembrane region" description="Helical" evidence="7">
    <location>
        <begin position="137"/>
        <end position="157"/>
    </location>
</feature>
<gene>
    <name evidence="10" type="ORF">GGQ89_003285</name>
    <name evidence="11" type="ORF">JYA60_08525</name>
</gene>
<dbReference type="Gene3D" id="3.40.50.300">
    <property type="entry name" value="P-loop containing nucleotide triphosphate hydrolases"/>
    <property type="match status" value="1"/>
</dbReference>
<dbReference type="PANTHER" id="PTHR24221:SF248">
    <property type="entry name" value="ABC TRANSPORTER TRANSMEMBRANE REGION"/>
    <property type="match status" value="1"/>
</dbReference>
<dbReference type="Gene3D" id="1.20.1560.10">
    <property type="entry name" value="ABC transporter type 1, transmembrane domain"/>
    <property type="match status" value="1"/>
</dbReference>
<evidence type="ECO:0000256" key="1">
    <source>
        <dbReference type="ARBA" id="ARBA00004651"/>
    </source>
</evidence>
<evidence type="ECO:0000313" key="12">
    <source>
        <dbReference type="Proteomes" id="UP000584663"/>
    </source>
</evidence>
<keyword evidence="6 7" id="KW-0472">Membrane</keyword>
<comment type="caution">
    <text evidence="11">The sequence shown here is derived from an EMBL/GenBank/DDBJ whole genome shotgun (WGS) entry which is preliminary data.</text>
</comment>
<accession>A0AA41DCJ4</accession>
<keyword evidence="4 11" id="KW-0067">ATP-binding</keyword>
<dbReference type="GO" id="GO:0005886">
    <property type="term" value="C:plasma membrane"/>
    <property type="evidence" value="ECO:0007669"/>
    <property type="project" value="UniProtKB-SubCell"/>
</dbReference>
<feature type="transmembrane region" description="Helical" evidence="7">
    <location>
        <begin position="163"/>
        <end position="185"/>
    </location>
</feature>
<evidence type="ECO:0000313" key="11">
    <source>
        <dbReference type="EMBL" id="MBN3558269.1"/>
    </source>
</evidence>
<dbReference type="SUPFAM" id="SSF52540">
    <property type="entry name" value="P-loop containing nucleoside triphosphate hydrolases"/>
    <property type="match status" value="1"/>
</dbReference>
<evidence type="ECO:0000256" key="4">
    <source>
        <dbReference type="ARBA" id="ARBA00022840"/>
    </source>
</evidence>
<evidence type="ECO:0000256" key="3">
    <source>
        <dbReference type="ARBA" id="ARBA00022741"/>
    </source>
</evidence>
<dbReference type="InterPro" id="IPR011527">
    <property type="entry name" value="ABC1_TM_dom"/>
</dbReference>
<dbReference type="GO" id="GO:0016887">
    <property type="term" value="F:ATP hydrolysis activity"/>
    <property type="evidence" value="ECO:0007669"/>
    <property type="project" value="InterPro"/>
</dbReference>
<keyword evidence="2 7" id="KW-0812">Transmembrane</keyword>
<proteinExistence type="predicted"/>
<dbReference type="SMART" id="SM00382">
    <property type="entry name" value="AAA"/>
    <property type="match status" value="1"/>
</dbReference>
<reference evidence="11" key="2">
    <citation type="submission" date="2021-01" db="EMBL/GenBank/DDBJ databases">
        <title>Genome Sequencing of Type Strains.</title>
        <authorList>
            <person name="Lemaire J.F."/>
            <person name="Inderbitzin P."/>
            <person name="Collins S.B."/>
            <person name="Wespe N."/>
            <person name="Knight-Connoni V."/>
        </authorList>
    </citation>
    <scope>NUCLEOTIDE SEQUENCE</scope>
    <source>
        <strain evidence="11">DSM 14562</strain>
    </source>
</reference>
<dbReference type="GO" id="GO:0140359">
    <property type="term" value="F:ABC-type transporter activity"/>
    <property type="evidence" value="ECO:0007669"/>
    <property type="project" value="InterPro"/>
</dbReference>
<feature type="domain" description="ABC transmembrane type-1" evidence="9">
    <location>
        <begin position="33"/>
        <end position="310"/>
    </location>
</feature>
<sequence length="579" mass="62134">MARVIWGESTSTLSAVQDDGTMISSTLRRGVMGALGIGVTLQIILMLGVLLVGVLADTAIPGRNTATLWGLLFLGLVLYGVFGLLDSLRSRLFFDVAGAIDQRLAPRVHDGVSHVARVGAPDGDGLGPLHDANRLRAFLMGPIPSALIDLCVAPFSLLMLFALHAWVGLVGLAAMVVLGLMAWLLGRSAGQKAETLDELRPLRWMVAEESRRNAVAARAMGMEGRLRQRWIGASQEDLLAERALHGRSVGLVGAVRGFRLVLFILLLTIGAALAFTDRAAWSTALIAALLLYQVLAPVELAVTGWGDYTGARSAWERLNLLLRQMPLRDITTLLPRPETELTTEQVYVFAPGTQRPVVNNVGIRLAAGDSLGIMGQTGAGKTALLNAIAGIWPLARGVIRMDGAALDQWDEEELGKFVGYVPQQVELIEGTVAQNIARFDADAPTEAVLAAARRAHVHDLILRLPDGYETQVGRGGQLLPAGLRQRIAVARALFGKPFILLLDDPTSNMDGDGEKMLAQVMEDVCDEGGIVIVVTHRPALMHRVDYIMQLQAGSMAAFGPAGQILQRAEEQRVQALGQA</sequence>
<evidence type="ECO:0000256" key="2">
    <source>
        <dbReference type="ARBA" id="ARBA00022692"/>
    </source>
</evidence>
<feature type="domain" description="ABC transporter" evidence="8">
    <location>
        <begin position="341"/>
        <end position="577"/>
    </location>
</feature>
<feature type="transmembrane region" description="Helical" evidence="7">
    <location>
        <begin position="281"/>
        <end position="302"/>
    </location>
</feature>
<evidence type="ECO:0000259" key="9">
    <source>
        <dbReference type="PROSITE" id="PS50929"/>
    </source>
</evidence>
<dbReference type="SUPFAM" id="SSF90123">
    <property type="entry name" value="ABC transporter transmembrane region"/>
    <property type="match status" value="1"/>
</dbReference>
<name>A0AA41DCJ4_9SPHN</name>
<dbReference type="PROSITE" id="PS50893">
    <property type="entry name" value="ABC_TRANSPORTER_2"/>
    <property type="match status" value="1"/>
</dbReference>
<organism evidence="11 13">
    <name type="scientific">Sphingomonas yabuuchiae</name>
    <dbReference type="NCBI Taxonomy" id="172044"/>
    <lineage>
        <taxon>Bacteria</taxon>
        <taxon>Pseudomonadati</taxon>
        <taxon>Pseudomonadota</taxon>
        <taxon>Alphaproteobacteria</taxon>
        <taxon>Sphingomonadales</taxon>
        <taxon>Sphingomonadaceae</taxon>
        <taxon>Sphingomonas</taxon>
    </lineage>
</organism>
<evidence type="ECO:0000256" key="7">
    <source>
        <dbReference type="SAM" id="Phobius"/>
    </source>
</evidence>
<feature type="transmembrane region" description="Helical" evidence="7">
    <location>
        <begin position="68"/>
        <end position="85"/>
    </location>
</feature>
<dbReference type="RefSeq" id="WP_184106442.1">
    <property type="nucleotide sequence ID" value="NZ_JACHNX010000018.1"/>
</dbReference>
<dbReference type="InterPro" id="IPR036640">
    <property type="entry name" value="ABC1_TM_sf"/>
</dbReference>
<feature type="transmembrane region" description="Helical" evidence="7">
    <location>
        <begin position="31"/>
        <end position="56"/>
    </location>
</feature>
<dbReference type="InterPro" id="IPR039421">
    <property type="entry name" value="Type_1_exporter"/>
</dbReference>
<evidence type="ECO:0000259" key="8">
    <source>
        <dbReference type="PROSITE" id="PS50893"/>
    </source>
</evidence>
<dbReference type="InterPro" id="IPR003593">
    <property type="entry name" value="AAA+_ATPase"/>
</dbReference>
<dbReference type="EMBL" id="JAFHKU010000126">
    <property type="protein sequence ID" value="MBN3558269.1"/>
    <property type="molecule type" value="Genomic_DNA"/>
</dbReference>
<evidence type="ECO:0000313" key="13">
    <source>
        <dbReference type="Proteomes" id="UP000704529"/>
    </source>
</evidence>
<dbReference type="PROSITE" id="PS50929">
    <property type="entry name" value="ABC_TM1F"/>
    <property type="match status" value="1"/>
</dbReference>